<dbReference type="AlphaFoldDB" id="A0A8D2IN34"/>
<evidence type="ECO:0000313" key="3">
    <source>
        <dbReference type="Proteomes" id="UP000694545"/>
    </source>
</evidence>
<organism evidence="2 3">
    <name type="scientific">Varanus komodoensis</name>
    <name type="common">Komodo dragon</name>
    <dbReference type="NCBI Taxonomy" id="61221"/>
    <lineage>
        <taxon>Eukaryota</taxon>
        <taxon>Metazoa</taxon>
        <taxon>Chordata</taxon>
        <taxon>Craniata</taxon>
        <taxon>Vertebrata</taxon>
        <taxon>Euteleostomi</taxon>
        <taxon>Lepidosauria</taxon>
        <taxon>Squamata</taxon>
        <taxon>Bifurcata</taxon>
        <taxon>Unidentata</taxon>
        <taxon>Episquamata</taxon>
        <taxon>Toxicofera</taxon>
        <taxon>Anguimorpha</taxon>
        <taxon>Paleoanguimorpha</taxon>
        <taxon>Varanoidea</taxon>
        <taxon>Varanidae</taxon>
        <taxon>Varanus</taxon>
    </lineage>
</organism>
<keyword evidence="3" id="KW-1185">Reference proteome</keyword>
<feature type="region of interest" description="Disordered" evidence="1">
    <location>
        <begin position="1"/>
        <end position="37"/>
    </location>
</feature>
<dbReference type="Ensembl" id="ENSVKKT00000003400.1">
    <property type="protein sequence ID" value="ENSVKKP00000003307.1"/>
    <property type="gene ID" value="ENSVKKG00000002554.1"/>
</dbReference>
<accession>A0A8D2IN34</accession>
<proteinExistence type="predicted"/>
<evidence type="ECO:0000313" key="2">
    <source>
        <dbReference type="Ensembl" id="ENSVKKP00000003307.1"/>
    </source>
</evidence>
<reference evidence="2" key="1">
    <citation type="submission" date="2025-08" db="UniProtKB">
        <authorList>
            <consortium name="Ensembl"/>
        </authorList>
    </citation>
    <scope>IDENTIFICATION</scope>
</reference>
<evidence type="ECO:0000256" key="1">
    <source>
        <dbReference type="SAM" id="MobiDB-lite"/>
    </source>
</evidence>
<dbReference type="InterPro" id="IPR031677">
    <property type="entry name" value="TEX38"/>
</dbReference>
<feature type="compositionally biased region" description="Polar residues" evidence="1">
    <location>
        <begin position="1"/>
        <end position="10"/>
    </location>
</feature>
<dbReference type="Pfam" id="PF15834">
    <property type="entry name" value="THEG4"/>
    <property type="match status" value="1"/>
</dbReference>
<protein>
    <submittedName>
        <fullName evidence="2">Uncharacterized protein</fullName>
    </submittedName>
</protein>
<sequence>MSYSFSFMTQTDKETQRETNTEVHSPEFKSITKPQGSFLSNEIINESQGDPTPPFPDPDPYKPVFQEIPCACALAHLPPLLEHSASYPCSSIPAESTPFPSPLKSAMLKNESHSFGRSISA</sequence>
<feature type="region of interest" description="Disordered" evidence="1">
    <location>
        <begin position="90"/>
        <end position="121"/>
    </location>
</feature>
<dbReference type="OMA" id="ETNTEVH"/>
<reference evidence="2" key="2">
    <citation type="submission" date="2025-09" db="UniProtKB">
        <authorList>
            <consortium name="Ensembl"/>
        </authorList>
    </citation>
    <scope>IDENTIFICATION</scope>
</reference>
<dbReference type="Proteomes" id="UP000694545">
    <property type="component" value="Unplaced"/>
</dbReference>
<name>A0A8D2IN34_VARKO</name>
<feature type="compositionally biased region" description="Basic and acidic residues" evidence="1">
    <location>
        <begin position="11"/>
        <end position="27"/>
    </location>
</feature>